<dbReference type="PANTHER" id="PTHR13557:SF1">
    <property type="entry name" value="COILED-COIL DOMAIN-CONTAINING PROTEIN 86"/>
    <property type="match status" value="1"/>
</dbReference>
<feature type="compositionally biased region" description="Basic and acidic residues" evidence="14">
    <location>
        <begin position="211"/>
        <end position="241"/>
    </location>
</feature>
<keyword evidence="6" id="KW-0158">Chromosome</keyword>
<comment type="function">
    <text evidence="1">Involved in nucleolar integrity and required for processing of the pre-rRNA for the 60S ribosome subunit.</text>
</comment>
<comment type="function">
    <text evidence="13">Required for proper chromosome segregation during mitosis and error-free mitotic progression.</text>
</comment>
<evidence type="ECO:0000256" key="14">
    <source>
        <dbReference type="SAM" id="MobiDB-lite"/>
    </source>
</evidence>
<evidence type="ECO:0000256" key="1">
    <source>
        <dbReference type="ARBA" id="ARBA00004090"/>
    </source>
</evidence>
<protein>
    <recommendedName>
        <fullName evidence="5">Coiled-coil domain-containing protein 86</fullName>
    </recommendedName>
</protein>
<feature type="region of interest" description="Disordered" evidence="14">
    <location>
        <begin position="1"/>
        <end position="172"/>
    </location>
</feature>
<dbReference type="RefSeq" id="XP_004549518.1">
    <property type="nucleotide sequence ID" value="XM_004549461.5"/>
</dbReference>
<name>A0A3P9CXN0_9CICH</name>
<proteinExistence type="inferred from homology"/>
<dbReference type="GO" id="GO:0005694">
    <property type="term" value="C:chromosome"/>
    <property type="evidence" value="ECO:0007669"/>
    <property type="project" value="UniProtKB-SubCell"/>
</dbReference>
<evidence type="ECO:0000256" key="3">
    <source>
        <dbReference type="ARBA" id="ARBA00004604"/>
    </source>
</evidence>
<keyword evidence="9" id="KW-0597">Phosphoprotein</keyword>
<evidence type="ECO:0000256" key="7">
    <source>
        <dbReference type="ARBA" id="ARBA00022517"/>
    </source>
</evidence>
<dbReference type="InterPro" id="IPR026570">
    <property type="entry name" value="CCDC86"/>
</dbReference>
<organism evidence="15 16">
    <name type="scientific">Maylandia zebra</name>
    <name type="common">zebra mbuna</name>
    <dbReference type="NCBI Taxonomy" id="106582"/>
    <lineage>
        <taxon>Eukaryota</taxon>
        <taxon>Metazoa</taxon>
        <taxon>Chordata</taxon>
        <taxon>Craniata</taxon>
        <taxon>Vertebrata</taxon>
        <taxon>Euteleostomi</taxon>
        <taxon>Actinopterygii</taxon>
        <taxon>Neopterygii</taxon>
        <taxon>Teleostei</taxon>
        <taxon>Neoteleostei</taxon>
        <taxon>Acanthomorphata</taxon>
        <taxon>Ovalentaria</taxon>
        <taxon>Cichlomorphae</taxon>
        <taxon>Cichliformes</taxon>
        <taxon>Cichlidae</taxon>
        <taxon>African cichlids</taxon>
        <taxon>Pseudocrenilabrinae</taxon>
        <taxon>Haplochromini</taxon>
        <taxon>Maylandia</taxon>
        <taxon>Maylandia zebra complex</taxon>
    </lineage>
</organism>
<comment type="similarity">
    <text evidence="4">Belongs to the CGR1 family.</text>
</comment>
<keyword evidence="7" id="KW-0690">Ribosome biogenesis</keyword>
<evidence type="ECO:0000256" key="11">
    <source>
        <dbReference type="ARBA" id="ARBA00023054"/>
    </source>
</evidence>
<keyword evidence="12" id="KW-0539">Nucleus</keyword>
<dbReference type="InterPro" id="IPR005579">
    <property type="entry name" value="Cgr1-like"/>
</dbReference>
<feature type="region of interest" description="Disordered" evidence="14">
    <location>
        <begin position="210"/>
        <end position="294"/>
    </location>
</feature>
<dbReference type="STRING" id="106582.ENSMZEP00005026571"/>
<evidence type="ECO:0000313" key="16">
    <source>
        <dbReference type="Proteomes" id="UP000265160"/>
    </source>
</evidence>
<dbReference type="CTD" id="79080"/>
<dbReference type="OrthoDB" id="277961at2759"/>
<dbReference type="KEGG" id="mze:101477356"/>
<feature type="compositionally biased region" description="Basic residues" evidence="14">
    <location>
        <begin position="250"/>
        <end position="263"/>
    </location>
</feature>
<reference evidence="15 16" key="1">
    <citation type="journal article" date="2014" name="Nature">
        <title>The genomic substrate for adaptive radiation in African cichlid fish.</title>
        <authorList>
            <person name="Brawand D."/>
            <person name="Wagner C.E."/>
            <person name="Li Y.I."/>
            <person name="Malinsky M."/>
            <person name="Keller I."/>
            <person name="Fan S."/>
            <person name="Simakov O."/>
            <person name="Ng A.Y."/>
            <person name="Lim Z.W."/>
            <person name="Bezault E."/>
            <person name="Turner-Maier J."/>
            <person name="Johnson J."/>
            <person name="Alcazar R."/>
            <person name="Noh H.J."/>
            <person name="Russell P."/>
            <person name="Aken B."/>
            <person name="Alfoldi J."/>
            <person name="Amemiya C."/>
            <person name="Azzouzi N."/>
            <person name="Baroiller J.F."/>
            <person name="Barloy-Hubler F."/>
            <person name="Berlin A."/>
            <person name="Bloomquist R."/>
            <person name="Carleton K.L."/>
            <person name="Conte M.A."/>
            <person name="D'Cotta H."/>
            <person name="Eshel O."/>
            <person name="Gaffney L."/>
            <person name="Galibert F."/>
            <person name="Gante H.F."/>
            <person name="Gnerre S."/>
            <person name="Greuter L."/>
            <person name="Guyon R."/>
            <person name="Haddad N.S."/>
            <person name="Haerty W."/>
            <person name="Harris R.M."/>
            <person name="Hofmann H.A."/>
            <person name="Hourlier T."/>
            <person name="Hulata G."/>
            <person name="Jaffe D.B."/>
            <person name="Lara M."/>
            <person name="Lee A.P."/>
            <person name="MacCallum I."/>
            <person name="Mwaiko S."/>
            <person name="Nikaido M."/>
            <person name="Nishihara H."/>
            <person name="Ozouf-Costaz C."/>
            <person name="Penman D.J."/>
            <person name="Przybylski D."/>
            <person name="Rakotomanga M."/>
            <person name="Renn S.C.P."/>
            <person name="Ribeiro F.J."/>
            <person name="Ron M."/>
            <person name="Salzburger W."/>
            <person name="Sanchez-Pulido L."/>
            <person name="Santos M.E."/>
            <person name="Searle S."/>
            <person name="Sharpe T."/>
            <person name="Swofford R."/>
            <person name="Tan F.J."/>
            <person name="Williams L."/>
            <person name="Young S."/>
            <person name="Yin S."/>
            <person name="Okada N."/>
            <person name="Kocher T.D."/>
            <person name="Miska E.A."/>
            <person name="Lander E.S."/>
            <person name="Venkatesh B."/>
            <person name="Fernald R.D."/>
            <person name="Meyer A."/>
            <person name="Ponting C.P."/>
            <person name="Streelman J.T."/>
            <person name="Lindblad-Toh K."/>
            <person name="Seehausen O."/>
            <person name="Di Palma F."/>
        </authorList>
    </citation>
    <scope>NUCLEOTIDE SEQUENCE</scope>
</reference>
<keyword evidence="8" id="KW-0698">rRNA processing</keyword>
<evidence type="ECO:0000256" key="10">
    <source>
        <dbReference type="ARBA" id="ARBA00022934"/>
    </source>
</evidence>
<keyword evidence="11" id="KW-0175">Coiled coil</keyword>
<sequence length="294" mass="33193">MPKRGRPVSEEKAADEAEPGAEQVQEPPAEGRRTRSGRTFRTPAPVLGSEAPVRTPSRRSRRSVLQELPVEVEETNTEEKPVSPAEDRSSMPAEPEPCPGAEQPTPEPAEPQTVTPAADTENKSTVNGSGDAPLSRPVPAEPVPKKPRPAPSEKPRPAIPLGKPKSGRVWKDRSKARFSALVRDKQLCSSWEKKMEAKREKALVKQYSLQLKDEKARQKEEKRKRREENLKRREENERKAEIVQVIRNTSKIKRMKKKHLRKIEKRDTLALLQKSQKQSGKPTKKQKNSDQDLT</sequence>
<evidence type="ECO:0000256" key="4">
    <source>
        <dbReference type="ARBA" id="ARBA00007869"/>
    </source>
</evidence>
<feature type="compositionally biased region" description="Basic and acidic residues" evidence="14">
    <location>
        <begin position="77"/>
        <end position="89"/>
    </location>
</feature>
<evidence type="ECO:0000256" key="8">
    <source>
        <dbReference type="ARBA" id="ARBA00022552"/>
    </source>
</evidence>
<dbReference type="GeneID" id="101477356"/>
<dbReference type="PANTHER" id="PTHR13557">
    <property type="entry name" value="COILED-COIL DOMAIN-CONTAINING PROTEIN 86"/>
    <property type="match status" value="1"/>
</dbReference>
<dbReference type="GO" id="GO:0005730">
    <property type="term" value="C:nucleolus"/>
    <property type="evidence" value="ECO:0007669"/>
    <property type="project" value="UniProtKB-SubCell"/>
</dbReference>
<evidence type="ECO:0000256" key="2">
    <source>
        <dbReference type="ARBA" id="ARBA00004286"/>
    </source>
</evidence>
<evidence type="ECO:0000256" key="6">
    <source>
        <dbReference type="ARBA" id="ARBA00022454"/>
    </source>
</evidence>
<keyword evidence="16" id="KW-1185">Reference proteome</keyword>
<evidence type="ECO:0000256" key="13">
    <source>
        <dbReference type="ARBA" id="ARBA00093307"/>
    </source>
</evidence>
<evidence type="ECO:0000256" key="9">
    <source>
        <dbReference type="ARBA" id="ARBA00022553"/>
    </source>
</evidence>
<dbReference type="GO" id="GO:0006364">
    <property type="term" value="P:rRNA processing"/>
    <property type="evidence" value="ECO:0007669"/>
    <property type="project" value="UniProtKB-KW"/>
</dbReference>
<dbReference type="GeneTree" id="ENSGT00390000017281"/>
<dbReference type="AlphaFoldDB" id="A0A3P9CXN0"/>
<reference evidence="15" key="3">
    <citation type="submission" date="2025-09" db="UniProtKB">
        <authorList>
            <consortium name="Ensembl"/>
        </authorList>
    </citation>
    <scope>IDENTIFICATION</scope>
</reference>
<keyword evidence="10" id="KW-0164">Citrullination</keyword>
<evidence type="ECO:0000256" key="5">
    <source>
        <dbReference type="ARBA" id="ARBA00016738"/>
    </source>
</evidence>
<accession>A0A3P9CXN0</accession>
<reference evidence="15" key="2">
    <citation type="submission" date="2025-08" db="UniProtKB">
        <authorList>
            <consortium name="Ensembl"/>
        </authorList>
    </citation>
    <scope>IDENTIFICATION</scope>
</reference>
<dbReference type="Ensembl" id="ENSMZET00005027428.1">
    <property type="protein sequence ID" value="ENSMZEP00005026571.1"/>
    <property type="gene ID" value="ENSMZEG00005019822.1"/>
</dbReference>
<evidence type="ECO:0000313" key="15">
    <source>
        <dbReference type="Ensembl" id="ENSMZEP00005026571.1"/>
    </source>
</evidence>
<dbReference type="Pfam" id="PF03879">
    <property type="entry name" value="Cgr1"/>
    <property type="match status" value="1"/>
</dbReference>
<evidence type="ECO:0000256" key="12">
    <source>
        <dbReference type="ARBA" id="ARBA00023242"/>
    </source>
</evidence>
<dbReference type="Proteomes" id="UP000265160">
    <property type="component" value="LG6"/>
</dbReference>
<comment type="subcellular location">
    <subcellularLocation>
        <location evidence="2">Chromosome</location>
    </subcellularLocation>
    <subcellularLocation>
        <location evidence="3">Nucleus</location>
        <location evidence="3">Nucleolus</location>
    </subcellularLocation>
</comment>